<reference evidence="3" key="2">
    <citation type="journal article" date="2023" name="IMA Fungus">
        <title>Comparative genomic study of the Penicillium genus elucidates a diverse pangenome and 15 lateral gene transfer events.</title>
        <authorList>
            <person name="Petersen C."/>
            <person name="Sorensen T."/>
            <person name="Nielsen M.R."/>
            <person name="Sondergaard T.E."/>
            <person name="Sorensen J.L."/>
            <person name="Fitzpatrick D.A."/>
            <person name="Frisvad J.C."/>
            <person name="Nielsen K.L."/>
        </authorList>
    </citation>
    <scope>NUCLEOTIDE SEQUENCE</scope>
    <source>
        <strain evidence="3">IBT 29677</strain>
    </source>
</reference>
<organism evidence="3 4">
    <name type="scientific">Penicillium cosmopolitanum</name>
    <dbReference type="NCBI Taxonomy" id="1131564"/>
    <lineage>
        <taxon>Eukaryota</taxon>
        <taxon>Fungi</taxon>
        <taxon>Dikarya</taxon>
        <taxon>Ascomycota</taxon>
        <taxon>Pezizomycotina</taxon>
        <taxon>Eurotiomycetes</taxon>
        <taxon>Eurotiomycetidae</taxon>
        <taxon>Eurotiales</taxon>
        <taxon>Aspergillaceae</taxon>
        <taxon>Penicillium</taxon>
    </lineage>
</organism>
<evidence type="ECO:0000313" key="3">
    <source>
        <dbReference type="EMBL" id="KAJ5408267.1"/>
    </source>
</evidence>
<sequence length="423" mass="46935">MKGLFKKPEWASQNTNPDFYRRSGQTYSDIIAANEAAHRKTKSSPDASDEATTGEVSHSKRRRTSEESEEEVSVETSVQVPAHPESREQETPPSPQHQHKKSENSVVNENKSPKVTQPPHSGQSSLKSDPHPDKLQKPQSPVVGQAVQNAPNDPIDLDNQEASETANTQRNPRTDQDRQSSALPTNTATTTPVDDPVVRILITSEIPNSNSLIVHRKMSQGLRDVRLEWCRRQDIPTEVQSSVYFTWRGRRLFDVTTCKSLGVKAKKSSTSSTHRILGIGDDPVSEDGEQELLQIHVVATTENADLLHRPGPTMSTGPGAGNTNATTNNPSEASPNPGEDQQNQNQLLKLILRSPDLDDLKIKARPKTLVSKLISAFREKHMIASDQDLLIYFDGDRLDPDTSLQEHDIDDLDMLEIQIKPRA</sequence>
<feature type="region of interest" description="Disordered" evidence="1">
    <location>
        <begin position="1"/>
        <end position="192"/>
    </location>
</feature>
<accession>A0A9X0BD12</accession>
<feature type="compositionally biased region" description="Low complexity" evidence="1">
    <location>
        <begin position="321"/>
        <end position="330"/>
    </location>
</feature>
<evidence type="ECO:0000313" key="4">
    <source>
        <dbReference type="Proteomes" id="UP001147747"/>
    </source>
</evidence>
<feature type="domain" description="Ubiquitin-like" evidence="2">
    <location>
        <begin position="348"/>
        <end position="423"/>
    </location>
</feature>
<comment type="caution">
    <text evidence="3">The sequence shown here is derived from an EMBL/GenBank/DDBJ whole genome shotgun (WGS) entry which is preliminary data.</text>
</comment>
<dbReference type="InterPro" id="IPR000626">
    <property type="entry name" value="Ubiquitin-like_dom"/>
</dbReference>
<dbReference type="Gene3D" id="3.10.20.90">
    <property type="entry name" value="Phosphatidylinositol 3-kinase Catalytic Subunit, Chain A, domain 1"/>
    <property type="match status" value="1"/>
</dbReference>
<dbReference type="InterPro" id="IPR029071">
    <property type="entry name" value="Ubiquitin-like_domsf"/>
</dbReference>
<feature type="compositionally biased region" description="Polar residues" evidence="1">
    <location>
        <begin position="44"/>
        <end position="56"/>
    </location>
</feature>
<evidence type="ECO:0000259" key="2">
    <source>
        <dbReference type="PROSITE" id="PS50053"/>
    </source>
</evidence>
<dbReference type="Proteomes" id="UP001147747">
    <property type="component" value="Unassembled WGS sequence"/>
</dbReference>
<gene>
    <name evidence="3" type="ORF">N7509_002150</name>
</gene>
<evidence type="ECO:0000256" key="1">
    <source>
        <dbReference type="SAM" id="MobiDB-lite"/>
    </source>
</evidence>
<keyword evidence="4" id="KW-1185">Reference proteome</keyword>
<dbReference type="SUPFAM" id="SSF54236">
    <property type="entry name" value="Ubiquitin-like"/>
    <property type="match status" value="1"/>
</dbReference>
<dbReference type="AlphaFoldDB" id="A0A9X0BD12"/>
<dbReference type="InterPro" id="IPR022617">
    <property type="entry name" value="Rad60/SUMO-like_dom"/>
</dbReference>
<dbReference type="CDD" id="cd17080">
    <property type="entry name" value="Ubl_SLD2_Esc2_like"/>
    <property type="match status" value="1"/>
</dbReference>
<dbReference type="EMBL" id="JAPZBU010000004">
    <property type="protein sequence ID" value="KAJ5408267.1"/>
    <property type="molecule type" value="Genomic_DNA"/>
</dbReference>
<feature type="compositionally biased region" description="Polar residues" evidence="1">
    <location>
        <begin position="162"/>
        <end position="171"/>
    </location>
</feature>
<name>A0A9X0BD12_9EURO</name>
<dbReference type="RefSeq" id="XP_056492582.1">
    <property type="nucleotide sequence ID" value="XM_056626787.1"/>
</dbReference>
<feature type="compositionally biased region" description="Polar residues" evidence="1">
    <location>
        <begin position="11"/>
        <end position="28"/>
    </location>
</feature>
<dbReference type="OrthoDB" id="3365399at2759"/>
<dbReference type="PROSITE" id="PS50053">
    <property type="entry name" value="UBIQUITIN_2"/>
    <property type="match status" value="1"/>
</dbReference>
<protein>
    <recommendedName>
        <fullName evidence="2">Ubiquitin-like domain-containing protein</fullName>
    </recommendedName>
</protein>
<dbReference type="Pfam" id="PF11976">
    <property type="entry name" value="Rad60-SLD"/>
    <property type="match status" value="1"/>
</dbReference>
<dbReference type="GeneID" id="81365767"/>
<feature type="region of interest" description="Disordered" evidence="1">
    <location>
        <begin position="306"/>
        <end position="342"/>
    </location>
</feature>
<feature type="compositionally biased region" description="Polar residues" evidence="1">
    <location>
        <begin position="104"/>
        <end position="127"/>
    </location>
</feature>
<proteinExistence type="predicted"/>
<reference evidence="3" key="1">
    <citation type="submission" date="2022-12" db="EMBL/GenBank/DDBJ databases">
        <authorList>
            <person name="Petersen C."/>
        </authorList>
    </citation>
    <scope>NUCLEOTIDE SEQUENCE</scope>
    <source>
        <strain evidence="3">IBT 29677</strain>
    </source>
</reference>